<evidence type="ECO:0000313" key="3">
    <source>
        <dbReference type="Proteomes" id="UP001235712"/>
    </source>
</evidence>
<proteinExistence type="predicted"/>
<organism evidence="2 3">
    <name type="scientific">Kineosporia succinea</name>
    <dbReference type="NCBI Taxonomy" id="84632"/>
    <lineage>
        <taxon>Bacteria</taxon>
        <taxon>Bacillati</taxon>
        <taxon>Actinomycetota</taxon>
        <taxon>Actinomycetes</taxon>
        <taxon>Kineosporiales</taxon>
        <taxon>Kineosporiaceae</taxon>
        <taxon>Kineosporia</taxon>
    </lineage>
</organism>
<dbReference type="EMBL" id="JAUSQZ010000001">
    <property type="protein sequence ID" value="MDP9830374.1"/>
    <property type="molecule type" value="Genomic_DNA"/>
</dbReference>
<evidence type="ECO:0008006" key="4">
    <source>
        <dbReference type="Google" id="ProtNLM"/>
    </source>
</evidence>
<keyword evidence="3" id="KW-1185">Reference proteome</keyword>
<accession>A0ABT9PCE6</accession>
<feature type="region of interest" description="Disordered" evidence="1">
    <location>
        <begin position="1"/>
        <end position="31"/>
    </location>
</feature>
<sequence>MSDQNPERPVPGSPGTRGSEPRSTGRKAASVTKCAARRSAVETGVISIDSDVAQTLDAYRVCEFATLARDGTPITWPTATRLQADGTFLITTSISFPQKAFNIRRDGRVALLFSDPTGSGLSDPAPVLLQGTAVCPEEVTGSPAGDEAYWTMLFDRQPSSRAYLEPPVRWLMDWYYMRLRITVTPTSITTLPAAQPAAISVAERPDLLGADQISRHPTAVLGANDDSGAPVLARVRAEAGPDGFVFSRPAGVSISEGPASLMVHEHDEHLANLTNVLVRGTLTELPDGTWALKPQRVVDPMPTGSVRDQLRLVRTGRAGAKGYLAKRRLSRPAVRWDLLKELVPN</sequence>
<comment type="caution">
    <text evidence="2">The sequence shown here is derived from an EMBL/GenBank/DDBJ whole genome shotgun (WGS) entry which is preliminary data.</text>
</comment>
<reference evidence="2 3" key="1">
    <citation type="submission" date="2023-07" db="EMBL/GenBank/DDBJ databases">
        <title>Sequencing the genomes of 1000 actinobacteria strains.</title>
        <authorList>
            <person name="Klenk H.-P."/>
        </authorList>
    </citation>
    <scope>NUCLEOTIDE SEQUENCE [LARGE SCALE GENOMIC DNA]</scope>
    <source>
        <strain evidence="2 3">DSM 44388</strain>
    </source>
</reference>
<evidence type="ECO:0000256" key="1">
    <source>
        <dbReference type="SAM" id="MobiDB-lite"/>
    </source>
</evidence>
<dbReference type="Gene3D" id="2.30.110.10">
    <property type="entry name" value="Electron Transport, Fmn-binding Protein, Chain A"/>
    <property type="match status" value="1"/>
</dbReference>
<name>A0ABT9PCE6_9ACTN</name>
<dbReference type="Proteomes" id="UP001235712">
    <property type="component" value="Unassembled WGS sequence"/>
</dbReference>
<gene>
    <name evidence="2" type="ORF">J2S57_006123</name>
</gene>
<dbReference type="RefSeq" id="WP_307249446.1">
    <property type="nucleotide sequence ID" value="NZ_JAUSQZ010000001.1"/>
</dbReference>
<evidence type="ECO:0000313" key="2">
    <source>
        <dbReference type="EMBL" id="MDP9830374.1"/>
    </source>
</evidence>
<protein>
    <recommendedName>
        <fullName evidence="4">Pyridoxamine 5'-phosphate oxidase</fullName>
    </recommendedName>
</protein>
<dbReference type="InterPro" id="IPR012349">
    <property type="entry name" value="Split_barrel_FMN-bd"/>
</dbReference>
<dbReference type="SUPFAM" id="SSF50475">
    <property type="entry name" value="FMN-binding split barrel"/>
    <property type="match status" value="1"/>
</dbReference>